<sequence>MSNIVEADYRVVQGRTLPVIASEILFIESQVARTALEGAIQIGLKLKEAKEQVEHGQWENWCHENLNYSKSKTEKLMRIASEYGDENSIYAKTYTCTDLSISKALSLLQVPEEEVKNFSENNDVESMTVKELNDKIKALESEKEMRAVEVNVLTEEYEKRLTAADEELEHIKNELTELQDSTADPDALADLEAKLEKAKEKEKKLKEEMKQEKESRDLQIQQAVEEKADQMRKKAEQAAAGRLSEAESLNAELAEKLDHLEKKLESRTDESLLLFKLKSDQLQEVFRECLQAADEAGNPKLKQALKGLMQKLTGGIDE</sequence>
<organism evidence="2">
    <name type="scientific">Siphoviridae sp. ctkKt3</name>
    <dbReference type="NCBI Taxonomy" id="2825642"/>
    <lineage>
        <taxon>Viruses</taxon>
        <taxon>Duplodnaviria</taxon>
        <taxon>Heunggongvirae</taxon>
        <taxon>Uroviricota</taxon>
        <taxon>Caudoviricetes</taxon>
    </lineage>
</organism>
<evidence type="ECO:0000256" key="1">
    <source>
        <dbReference type="SAM" id="MobiDB-lite"/>
    </source>
</evidence>
<dbReference type="EMBL" id="BK016169">
    <property type="protein sequence ID" value="DAF99599.1"/>
    <property type="molecule type" value="Genomic_DNA"/>
</dbReference>
<reference evidence="2" key="1">
    <citation type="journal article" date="2021" name="Proc. Natl. Acad. Sci. U.S.A.">
        <title>A Catalog of Tens of Thousands of Viruses from Human Metagenomes Reveals Hidden Associations with Chronic Diseases.</title>
        <authorList>
            <person name="Tisza M.J."/>
            <person name="Buck C.B."/>
        </authorList>
    </citation>
    <scope>NUCLEOTIDE SEQUENCE</scope>
    <source>
        <strain evidence="2">CtkKt3</strain>
    </source>
</reference>
<protein>
    <recommendedName>
        <fullName evidence="3">DUF3102 domain-containing protein</fullName>
    </recommendedName>
</protein>
<proteinExistence type="predicted"/>
<feature type="region of interest" description="Disordered" evidence="1">
    <location>
        <begin position="225"/>
        <end position="245"/>
    </location>
</feature>
<feature type="compositionally biased region" description="Basic and acidic residues" evidence="1">
    <location>
        <begin position="225"/>
        <end position="236"/>
    </location>
</feature>
<dbReference type="Pfam" id="PF11300">
    <property type="entry name" value="DUF3102"/>
    <property type="match status" value="1"/>
</dbReference>
<evidence type="ECO:0000313" key="2">
    <source>
        <dbReference type="EMBL" id="DAF99599.1"/>
    </source>
</evidence>
<name>A0A8S5UYM4_9CAUD</name>
<dbReference type="InterPro" id="IPR021451">
    <property type="entry name" value="DUF3102"/>
</dbReference>
<accession>A0A8S5UYM4</accession>
<evidence type="ECO:0008006" key="3">
    <source>
        <dbReference type="Google" id="ProtNLM"/>
    </source>
</evidence>